<dbReference type="PANTHER" id="PTHR36978:SF4">
    <property type="entry name" value="P-LOOP CONTAINING NUCLEOSIDE TRIPHOSPHATE HYDROLASE PROTEIN"/>
    <property type="match status" value="1"/>
</dbReference>
<keyword evidence="1" id="KW-0812">Transmembrane</keyword>
<feature type="transmembrane region" description="Helical" evidence="1">
    <location>
        <begin position="594"/>
        <end position="613"/>
    </location>
</feature>
<dbReference type="Pfam" id="PF17784">
    <property type="entry name" value="Sulfotransfer_4"/>
    <property type="match status" value="3"/>
</dbReference>
<keyword evidence="3" id="KW-1185">Reference proteome</keyword>
<proteinExistence type="predicted"/>
<comment type="caution">
    <text evidence="2">The sequence shown here is derived from an EMBL/GenBank/DDBJ whole genome shotgun (WGS) entry which is preliminary data.</text>
</comment>
<dbReference type="PANTHER" id="PTHR36978">
    <property type="entry name" value="P-LOOP CONTAINING NUCLEOTIDE TRIPHOSPHATE HYDROLASE"/>
    <property type="match status" value="1"/>
</dbReference>
<reference evidence="2 3" key="1">
    <citation type="submission" date="2022-05" db="EMBL/GenBank/DDBJ databases">
        <authorList>
            <consortium name="Genoscope - CEA"/>
            <person name="William W."/>
        </authorList>
    </citation>
    <scope>NUCLEOTIDE SEQUENCE [LARGE SCALE GENOMIC DNA]</scope>
</reference>
<keyword evidence="1" id="KW-0472">Membrane</keyword>
<accession>A0ABN8SBV4</accession>
<evidence type="ECO:0000313" key="2">
    <source>
        <dbReference type="EMBL" id="CAH3188998.1"/>
    </source>
</evidence>
<protein>
    <submittedName>
        <fullName evidence="2">Uncharacterized protein</fullName>
    </submittedName>
</protein>
<evidence type="ECO:0000256" key="1">
    <source>
        <dbReference type="SAM" id="Phobius"/>
    </source>
</evidence>
<evidence type="ECO:0000313" key="3">
    <source>
        <dbReference type="Proteomes" id="UP001159427"/>
    </source>
</evidence>
<dbReference type="InterPro" id="IPR027417">
    <property type="entry name" value="P-loop_NTPase"/>
</dbReference>
<name>A0ABN8SBV4_9CNID</name>
<organism evidence="2 3">
    <name type="scientific">Porites evermanni</name>
    <dbReference type="NCBI Taxonomy" id="104178"/>
    <lineage>
        <taxon>Eukaryota</taxon>
        <taxon>Metazoa</taxon>
        <taxon>Cnidaria</taxon>
        <taxon>Anthozoa</taxon>
        <taxon>Hexacorallia</taxon>
        <taxon>Scleractinia</taxon>
        <taxon>Fungiina</taxon>
        <taxon>Poritidae</taxon>
        <taxon>Porites</taxon>
    </lineage>
</organism>
<gene>
    <name evidence="2" type="ORF">PEVE_00018956</name>
</gene>
<dbReference type="EMBL" id="CALNXI010002568">
    <property type="protein sequence ID" value="CAH3188998.1"/>
    <property type="molecule type" value="Genomic_DNA"/>
</dbReference>
<dbReference type="SUPFAM" id="SSF52540">
    <property type="entry name" value="P-loop containing nucleoside triphosphate hydrolases"/>
    <property type="match status" value="3"/>
</dbReference>
<dbReference type="InterPro" id="IPR040632">
    <property type="entry name" value="Sulfotransfer_4"/>
</dbReference>
<dbReference type="Gene3D" id="3.40.50.300">
    <property type="entry name" value="P-loop containing nucleotide triphosphate hydrolases"/>
    <property type="match status" value="3"/>
</dbReference>
<keyword evidence="1" id="KW-1133">Transmembrane helix</keyword>
<sequence length="615" mass="70850">MKVICAGMNKTGTKSISEALRQLGFTVFDAVPQQLLDFLDHWVDVFQNGTQPDVKRVYQNADAVVDIPGNLFWEEILETFPDCKVILSERDEDSWIQSWVNQLEMIQAARVGIKAFIAYKLSQTARKLRYVPTSAFPHENIKGEILTKPVKMERLRQQTGTKSISEALRQLGFTVYDWEEQLFDFLDYWVGVFQNGATPDVKQIYQDADAIVDMPGNLFWEEILEAFPDCKVILSERDEDSWIRSWVTQLETINDVRSRTANMLSQTCTTVTNVAHCSLIALFGSMNPKSTCVFRKRYRMHNHRVKSIVPPEKLLVFNVKQGWKPLCDFLGCEIPTSAFPHENVKGRLLKEIFQKTRYGQQVQREIQKTVFVICVGLQKTGTKSICTALRYLGFTVFDWEEQIFDFLDHWVDVFQNGAQPDVKRVYHNADAALDIPANFFWEEILEAFPDCKVILSEREEDSWVKSFENQLEMFEKNNQLISRTHLLLSKTSRKFYDVASPCYHALFGSFLKPKPTCVFKKRYRMHNDRVKSIVPAERLLVYNVKQGWKPLCDFLGCEVPTSAFPHENVKGEIATSMKETAIGRQVNWEVQRTIIILLSLIVVFAAACIVICFSG</sequence>
<dbReference type="Proteomes" id="UP001159427">
    <property type="component" value="Unassembled WGS sequence"/>
</dbReference>